<dbReference type="Proteomes" id="UP001257060">
    <property type="component" value="Unassembled WGS sequence"/>
</dbReference>
<reference evidence="1 2" key="1">
    <citation type="submission" date="2022-06" db="EMBL/GenBank/DDBJ databases">
        <title>Halogeometricum sp. a new haloarchaeum isolate from saline soil.</title>
        <authorList>
            <person name="Strakova D."/>
            <person name="Galisteo C."/>
            <person name="Sanchez-Porro C."/>
            <person name="Ventosa A."/>
        </authorList>
    </citation>
    <scope>NUCLEOTIDE SEQUENCE [LARGE SCALE GENOMIC DNA]</scope>
    <source>
        <strain evidence="1 2">S1BR25-6</strain>
    </source>
</reference>
<dbReference type="EMBL" id="JAMQOP010000001">
    <property type="protein sequence ID" value="MDS0297933.1"/>
    <property type="molecule type" value="Genomic_DNA"/>
</dbReference>
<name>A0ABU2GAV1_9EURY</name>
<protein>
    <recommendedName>
        <fullName evidence="3">Halobacterial output domain-containing protein</fullName>
    </recommendedName>
</protein>
<dbReference type="RefSeq" id="WP_310922760.1">
    <property type="nucleotide sequence ID" value="NZ_JAMQOP010000001.1"/>
</dbReference>
<gene>
    <name evidence="1" type="ORF">NDI76_04190</name>
</gene>
<organism evidence="1 2">
    <name type="scientific">Halogeometricum salsisoli</name>
    <dbReference type="NCBI Taxonomy" id="2950536"/>
    <lineage>
        <taxon>Archaea</taxon>
        <taxon>Methanobacteriati</taxon>
        <taxon>Methanobacteriota</taxon>
        <taxon>Stenosarchaea group</taxon>
        <taxon>Halobacteria</taxon>
        <taxon>Halobacteriales</taxon>
        <taxon>Haloferacaceae</taxon>
        <taxon>Halogeometricum</taxon>
    </lineage>
</organism>
<evidence type="ECO:0000313" key="1">
    <source>
        <dbReference type="EMBL" id="MDS0297933.1"/>
    </source>
</evidence>
<proteinExistence type="predicted"/>
<comment type="caution">
    <text evidence="1">The sequence shown here is derived from an EMBL/GenBank/DDBJ whole genome shotgun (WGS) entry which is preliminary data.</text>
</comment>
<evidence type="ECO:0008006" key="3">
    <source>
        <dbReference type="Google" id="ProtNLM"/>
    </source>
</evidence>
<evidence type="ECO:0000313" key="2">
    <source>
        <dbReference type="Proteomes" id="UP001257060"/>
    </source>
</evidence>
<keyword evidence="2" id="KW-1185">Reference proteome</keyword>
<accession>A0ABU2GAV1</accession>
<sequence length="56" mass="6381">MDDVPEAQEFSRATLARMLRQVDPDATLRDSTRVDRGFCSIYRLDVRGDEGTECDT</sequence>